<dbReference type="Pfam" id="PF01032">
    <property type="entry name" value="FecCD"/>
    <property type="match status" value="1"/>
</dbReference>
<dbReference type="GO" id="GO:0005886">
    <property type="term" value="C:plasma membrane"/>
    <property type="evidence" value="ECO:0007669"/>
    <property type="project" value="UniProtKB-SubCell"/>
</dbReference>
<dbReference type="SUPFAM" id="SSF81345">
    <property type="entry name" value="ABC transporter involved in vitamin B12 uptake, BtuC"/>
    <property type="match status" value="1"/>
</dbReference>
<evidence type="ECO:0000256" key="5">
    <source>
        <dbReference type="ARBA" id="ARBA00022692"/>
    </source>
</evidence>
<dbReference type="InterPro" id="IPR000522">
    <property type="entry name" value="ABC_transptr_permease_BtuC"/>
</dbReference>
<gene>
    <name evidence="9" type="ORF">DRJ31_01435</name>
    <name evidence="10" type="ORF">DRJ33_05405</name>
</gene>
<keyword evidence="7 8" id="KW-0472">Membrane</keyword>
<dbReference type="Proteomes" id="UP000272051">
    <property type="component" value="Unassembled WGS sequence"/>
</dbReference>
<keyword evidence="5 8" id="KW-0812">Transmembrane</keyword>
<feature type="transmembrane region" description="Helical" evidence="8">
    <location>
        <begin position="217"/>
        <end position="235"/>
    </location>
</feature>
<organism evidence="9 12">
    <name type="scientific">Thermoproteota archaeon</name>
    <dbReference type="NCBI Taxonomy" id="2056631"/>
    <lineage>
        <taxon>Archaea</taxon>
        <taxon>Thermoproteota</taxon>
    </lineage>
</organism>
<dbReference type="PANTHER" id="PTHR30472:SF25">
    <property type="entry name" value="ABC TRANSPORTER PERMEASE PROTEIN MJ0876-RELATED"/>
    <property type="match status" value="1"/>
</dbReference>
<evidence type="ECO:0000256" key="1">
    <source>
        <dbReference type="ARBA" id="ARBA00004651"/>
    </source>
</evidence>
<keyword evidence="6 8" id="KW-1133">Transmembrane helix</keyword>
<comment type="subcellular location">
    <subcellularLocation>
        <location evidence="1">Cell membrane</location>
        <topology evidence="1">Multi-pass membrane protein</topology>
    </subcellularLocation>
</comment>
<sequence>MPAEYAGKRRFWQLSIASLALILVLASIASLCVGPAPIPFDVALKAVLKNTPLINTLLEPQGLFSNLSPQGEAIVIDIRLPRILTCVFAGAALSLAGAILQGIFRNPMADPYVIGISSGAALGATVAFATGLGFTVFGAAAVPTLAFISSLLTVLLVYNIAKVGGKVPVMTLLLSGIAVSIFLSAFTTLLITFSGEVLHGIYFWLLGSFAFAKWADFYVVAPLTAVGFMVTYFYARDLNIMLLGEETALTLGVNVENVKKALIAVSSLVTAAAVSVSGIIAFVGLIIPHIMRIIVGPDHRVLLPASLLAGGLFLLLCDDLARTALPPIELPIGVITAMFGGPFFIYLLRRKKGEYSL</sequence>
<evidence type="ECO:0000256" key="6">
    <source>
        <dbReference type="ARBA" id="ARBA00022989"/>
    </source>
</evidence>
<dbReference type="PANTHER" id="PTHR30472">
    <property type="entry name" value="FERRIC ENTEROBACTIN TRANSPORT SYSTEM PERMEASE PROTEIN"/>
    <property type="match status" value="1"/>
</dbReference>
<evidence type="ECO:0000313" key="10">
    <source>
        <dbReference type="EMBL" id="RLE51689.1"/>
    </source>
</evidence>
<dbReference type="Gene3D" id="1.10.3470.10">
    <property type="entry name" value="ABC transporter involved in vitamin B12 uptake, BtuC"/>
    <property type="match status" value="1"/>
</dbReference>
<reference evidence="11 12" key="1">
    <citation type="submission" date="2018-06" db="EMBL/GenBank/DDBJ databases">
        <title>Extensive metabolic versatility and redundancy in microbially diverse, dynamic hydrothermal sediments.</title>
        <authorList>
            <person name="Dombrowski N."/>
            <person name="Teske A."/>
            <person name="Baker B.J."/>
        </authorList>
    </citation>
    <scope>NUCLEOTIDE SEQUENCE [LARGE SCALE GENOMIC DNA]</scope>
    <source>
        <strain evidence="10">B34_G17</strain>
        <strain evidence="9">B66_G16</strain>
    </source>
</reference>
<evidence type="ECO:0000256" key="8">
    <source>
        <dbReference type="SAM" id="Phobius"/>
    </source>
</evidence>
<evidence type="ECO:0000256" key="3">
    <source>
        <dbReference type="ARBA" id="ARBA00022448"/>
    </source>
</evidence>
<keyword evidence="4" id="KW-1003">Cell membrane</keyword>
<evidence type="ECO:0000256" key="7">
    <source>
        <dbReference type="ARBA" id="ARBA00023136"/>
    </source>
</evidence>
<feature type="transmembrane region" description="Helical" evidence="8">
    <location>
        <begin position="261"/>
        <end position="287"/>
    </location>
</feature>
<proteinExistence type="inferred from homology"/>
<keyword evidence="3" id="KW-0813">Transport</keyword>
<dbReference type="AlphaFoldDB" id="A0A497ET87"/>
<evidence type="ECO:0000313" key="12">
    <source>
        <dbReference type="Proteomes" id="UP000278475"/>
    </source>
</evidence>
<comment type="similarity">
    <text evidence="2">Belongs to the binding-protein-dependent transport system permease family. FecCD subfamily.</text>
</comment>
<dbReference type="InterPro" id="IPR037294">
    <property type="entry name" value="ABC_BtuC-like"/>
</dbReference>
<feature type="transmembrane region" description="Helical" evidence="8">
    <location>
        <begin position="328"/>
        <end position="348"/>
    </location>
</feature>
<feature type="transmembrane region" description="Helical" evidence="8">
    <location>
        <begin position="140"/>
        <end position="160"/>
    </location>
</feature>
<evidence type="ECO:0000256" key="4">
    <source>
        <dbReference type="ARBA" id="ARBA00022475"/>
    </source>
</evidence>
<feature type="transmembrane region" description="Helical" evidence="8">
    <location>
        <begin position="112"/>
        <end position="134"/>
    </location>
</feature>
<feature type="transmembrane region" description="Helical" evidence="8">
    <location>
        <begin position="172"/>
        <end position="191"/>
    </location>
</feature>
<feature type="transmembrane region" description="Helical" evidence="8">
    <location>
        <begin position="80"/>
        <end position="100"/>
    </location>
</feature>
<protein>
    <submittedName>
        <fullName evidence="9">Iron ABC transporter permease</fullName>
    </submittedName>
</protein>
<evidence type="ECO:0000256" key="2">
    <source>
        <dbReference type="ARBA" id="ARBA00007935"/>
    </source>
</evidence>
<dbReference type="CDD" id="cd06550">
    <property type="entry name" value="TM_ABC_iron-siderophores_like"/>
    <property type="match status" value="1"/>
</dbReference>
<comment type="caution">
    <text evidence="9">The sequence shown here is derived from an EMBL/GenBank/DDBJ whole genome shotgun (WGS) entry which is preliminary data.</text>
</comment>
<accession>A0A497ET87</accession>
<evidence type="ECO:0000313" key="9">
    <source>
        <dbReference type="EMBL" id="RLE50437.1"/>
    </source>
</evidence>
<name>A0A497ET87_9CREN</name>
<feature type="transmembrane region" description="Helical" evidence="8">
    <location>
        <begin position="12"/>
        <end position="38"/>
    </location>
</feature>
<dbReference type="Proteomes" id="UP000278475">
    <property type="component" value="Unassembled WGS sequence"/>
</dbReference>
<dbReference type="EMBL" id="QMQX01000091">
    <property type="protein sequence ID" value="RLE51689.1"/>
    <property type="molecule type" value="Genomic_DNA"/>
</dbReference>
<dbReference type="FunFam" id="1.10.3470.10:FF:000001">
    <property type="entry name" value="Vitamin B12 ABC transporter permease BtuC"/>
    <property type="match status" value="1"/>
</dbReference>
<dbReference type="EMBL" id="QMQV01000006">
    <property type="protein sequence ID" value="RLE50437.1"/>
    <property type="molecule type" value="Genomic_DNA"/>
</dbReference>
<evidence type="ECO:0000313" key="11">
    <source>
        <dbReference type="Proteomes" id="UP000272051"/>
    </source>
</evidence>
<dbReference type="GO" id="GO:0022857">
    <property type="term" value="F:transmembrane transporter activity"/>
    <property type="evidence" value="ECO:0007669"/>
    <property type="project" value="InterPro"/>
</dbReference>
<dbReference type="GO" id="GO:0033214">
    <property type="term" value="P:siderophore-iron import into cell"/>
    <property type="evidence" value="ECO:0007669"/>
    <property type="project" value="TreeGrafter"/>
</dbReference>